<evidence type="ECO:0000313" key="13">
    <source>
        <dbReference type="Proteomes" id="UP000242288"/>
    </source>
</evidence>
<dbReference type="HAMAP" id="MF_00105">
    <property type="entry name" value="GreA_GreB"/>
    <property type="match status" value="1"/>
</dbReference>
<organism evidence="12 13">
    <name type="scientific">Thermodesulfovibrio aggregans</name>
    <dbReference type="NCBI Taxonomy" id="86166"/>
    <lineage>
        <taxon>Bacteria</taxon>
        <taxon>Pseudomonadati</taxon>
        <taxon>Nitrospirota</taxon>
        <taxon>Thermodesulfovibrionia</taxon>
        <taxon>Thermodesulfovibrionales</taxon>
        <taxon>Thermodesulfovibrionaceae</taxon>
        <taxon>Thermodesulfovibrio</taxon>
    </lineage>
</organism>
<dbReference type="InterPro" id="IPR036953">
    <property type="entry name" value="GreA/GreB_C_sf"/>
</dbReference>
<reference evidence="12 13" key="1">
    <citation type="submission" date="2018-01" db="EMBL/GenBank/DDBJ databases">
        <title>Metagenomic assembled genomes from two thermal pools in the Uzon Caldera, Kamchatka, Russia.</title>
        <authorList>
            <person name="Wilkins L."/>
            <person name="Ettinger C."/>
        </authorList>
    </citation>
    <scope>NUCLEOTIDE SEQUENCE [LARGE SCALE GENOMIC DNA]</scope>
    <source>
        <strain evidence="12">ZAV-04</strain>
    </source>
</reference>
<gene>
    <name evidence="8" type="primary">greA</name>
    <name evidence="12" type="ORF">C0186_01330</name>
</gene>
<keyword evidence="4 8" id="KW-0238">DNA-binding</keyword>
<dbReference type="FunFam" id="1.10.287.180:FF:000001">
    <property type="entry name" value="Transcription elongation factor GreA"/>
    <property type="match status" value="1"/>
</dbReference>
<accession>A0A2J6WPZ5</accession>
<dbReference type="InterPro" id="IPR022691">
    <property type="entry name" value="Tscrpt_elong_fac_GreA/B_N"/>
</dbReference>
<protein>
    <recommendedName>
        <fullName evidence="2 8">Transcription elongation factor GreA</fullName>
    </recommendedName>
    <alternativeName>
        <fullName evidence="7 8">Transcript cleavage factor GreA</fullName>
    </alternativeName>
</protein>
<evidence type="ECO:0000259" key="10">
    <source>
        <dbReference type="Pfam" id="PF01272"/>
    </source>
</evidence>
<feature type="domain" description="Transcription elongation factor GreA/GreB N-terminal" evidence="11">
    <location>
        <begin position="4"/>
        <end position="74"/>
    </location>
</feature>
<dbReference type="GO" id="GO:0070063">
    <property type="term" value="F:RNA polymerase binding"/>
    <property type="evidence" value="ECO:0007669"/>
    <property type="project" value="InterPro"/>
</dbReference>
<dbReference type="Gene3D" id="3.10.50.30">
    <property type="entry name" value="Transcription elongation factor, GreA/GreB, C-terminal domain"/>
    <property type="match status" value="1"/>
</dbReference>
<dbReference type="GO" id="GO:0006354">
    <property type="term" value="P:DNA-templated transcription elongation"/>
    <property type="evidence" value="ECO:0007669"/>
    <property type="project" value="TreeGrafter"/>
</dbReference>
<dbReference type="GO" id="GO:0003677">
    <property type="term" value="F:DNA binding"/>
    <property type="evidence" value="ECO:0007669"/>
    <property type="project" value="UniProtKB-UniRule"/>
</dbReference>
<evidence type="ECO:0000256" key="6">
    <source>
        <dbReference type="ARBA" id="ARBA00024916"/>
    </source>
</evidence>
<evidence type="ECO:0000256" key="4">
    <source>
        <dbReference type="ARBA" id="ARBA00023125"/>
    </source>
</evidence>
<evidence type="ECO:0000256" key="3">
    <source>
        <dbReference type="ARBA" id="ARBA00023015"/>
    </source>
</evidence>
<keyword evidence="5 8" id="KW-0804">Transcription</keyword>
<dbReference type="Pfam" id="PF03449">
    <property type="entry name" value="GreA_GreB_N"/>
    <property type="match status" value="1"/>
</dbReference>
<proteinExistence type="inferred from homology"/>
<evidence type="ECO:0000256" key="2">
    <source>
        <dbReference type="ARBA" id="ARBA00013729"/>
    </source>
</evidence>
<dbReference type="NCBIfam" id="TIGR01462">
    <property type="entry name" value="greA"/>
    <property type="match status" value="1"/>
</dbReference>
<evidence type="ECO:0000256" key="8">
    <source>
        <dbReference type="HAMAP-Rule" id="MF_00105"/>
    </source>
</evidence>
<dbReference type="SUPFAM" id="SSF54534">
    <property type="entry name" value="FKBP-like"/>
    <property type="match status" value="1"/>
</dbReference>
<dbReference type="NCBIfam" id="NF001261">
    <property type="entry name" value="PRK00226.1-2"/>
    <property type="match status" value="1"/>
</dbReference>
<feature type="domain" description="Transcription elongation factor GreA/GreB C-terminal" evidence="10">
    <location>
        <begin position="82"/>
        <end position="155"/>
    </location>
</feature>
<dbReference type="PANTHER" id="PTHR30437">
    <property type="entry name" value="TRANSCRIPTION ELONGATION FACTOR GREA"/>
    <property type="match status" value="1"/>
</dbReference>
<dbReference type="NCBIfam" id="NF001264">
    <property type="entry name" value="PRK00226.1-5"/>
    <property type="match status" value="1"/>
</dbReference>
<dbReference type="Pfam" id="PF01272">
    <property type="entry name" value="GreA_GreB"/>
    <property type="match status" value="1"/>
</dbReference>
<dbReference type="PROSITE" id="PS00830">
    <property type="entry name" value="GREAB_2"/>
    <property type="match status" value="1"/>
</dbReference>
<evidence type="ECO:0000256" key="5">
    <source>
        <dbReference type="ARBA" id="ARBA00023163"/>
    </source>
</evidence>
<dbReference type="InterPro" id="IPR001437">
    <property type="entry name" value="Tscrpt_elong_fac_GreA/B_C"/>
</dbReference>
<dbReference type="NCBIfam" id="NF001263">
    <property type="entry name" value="PRK00226.1-4"/>
    <property type="match status" value="1"/>
</dbReference>
<dbReference type="InterPro" id="IPR036805">
    <property type="entry name" value="Tscrpt_elong_fac_GreA/B_N_sf"/>
</dbReference>
<dbReference type="InterPro" id="IPR018151">
    <property type="entry name" value="TF_GreA/GreB_CS"/>
</dbReference>
<dbReference type="InterPro" id="IPR023459">
    <property type="entry name" value="Tscrpt_elong_fac_GreA/B_fam"/>
</dbReference>
<comment type="similarity">
    <text evidence="1 8 9">Belongs to the GreA/GreB family.</text>
</comment>
<evidence type="ECO:0000313" key="12">
    <source>
        <dbReference type="EMBL" id="PMP72461.1"/>
    </source>
</evidence>
<dbReference type="PROSITE" id="PS00829">
    <property type="entry name" value="GREAB_1"/>
    <property type="match status" value="1"/>
</dbReference>
<evidence type="ECO:0000256" key="9">
    <source>
        <dbReference type="RuleBase" id="RU000556"/>
    </source>
</evidence>
<dbReference type="AlphaFoldDB" id="A0A2J6WPZ5"/>
<dbReference type="GO" id="GO:0032784">
    <property type="term" value="P:regulation of DNA-templated transcription elongation"/>
    <property type="evidence" value="ECO:0007669"/>
    <property type="project" value="UniProtKB-UniRule"/>
</dbReference>
<comment type="function">
    <text evidence="6 8 9">Necessary for efficient RNA polymerase transcription elongation past template-encoded arresting sites. The arresting sites in DNA have the property of trapping a certain fraction of elongating RNA polymerases that pass through, resulting in locked ternary complexes. Cleavage of the nascent transcript by cleavage factors such as GreA or GreB allows the resumption of elongation from the new 3'terminus. GreA releases sequences of 2 to 3 nucleotides.</text>
</comment>
<dbReference type="InterPro" id="IPR028624">
    <property type="entry name" value="Tscrpt_elong_fac_GreA/B"/>
</dbReference>
<evidence type="ECO:0000256" key="1">
    <source>
        <dbReference type="ARBA" id="ARBA00008213"/>
    </source>
</evidence>
<sequence>MDRIPMTPEGYEKLKSELDRLIKIERPAIIKAIAEARAHGDLSENAEYHAAREKQSFIEGRIQELQAKLSRAYVIEPAKINQNKVAFGAKVKVVDLDTDEEKEFHLVGPDEADVKNGKISITSPVGKALIGKEVGDQVTIKAPARTINYEIISISFE</sequence>
<dbReference type="Proteomes" id="UP000242288">
    <property type="component" value="Unassembled WGS sequence"/>
</dbReference>
<evidence type="ECO:0000259" key="11">
    <source>
        <dbReference type="Pfam" id="PF03449"/>
    </source>
</evidence>
<dbReference type="PIRSF" id="PIRSF006092">
    <property type="entry name" value="GreA_GreB"/>
    <property type="match status" value="1"/>
</dbReference>
<dbReference type="EMBL" id="PNIO01000008">
    <property type="protein sequence ID" value="PMP72461.1"/>
    <property type="molecule type" value="Genomic_DNA"/>
</dbReference>
<dbReference type="PANTHER" id="PTHR30437:SF4">
    <property type="entry name" value="TRANSCRIPTION ELONGATION FACTOR GREA"/>
    <property type="match status" value="1"/>
</dbReference>
<keyword evidence="3 8" id="KW-0805">Transcription regulation</keyword>
<dbReference type="InterPro" id="IPR006359">
    <property type="entry name" value="Tscrpt_elong_fac_GreA"/>
</dbReference>
<evidence type="ECO:0000256" key="7">
    <source>
        <dbReference type="ARBA" id="ARBA00030776"/>
    </source>
</evidence>
<keyword evidence="12" id="KW-0251">Elongation factor</keyword>
<dbReference type="FunFam" id="3.10.50.30:FF:000001">
    <property type="entry name" value="Transcription elongation factor GreA"/>
    <property type="match status" value="1"/>
</dbReference>
<dbReference type="SUPFAM" id="SSF46557">
    <property type="entry name" value="GreA transcript cleavage protein, N-terminal domain"/>
    <property type="match status" value="1"/>
</dbReference>
<dbReference type="Gene3D" id="1.10.287.180">
    <property type="entry name" value="Transcription elongation factor, GreA/GreB, N-terminal domain"/>
    <property type="match status" value="1"/>
</dbReference>
<comment type="caution">
    <text evidence="12">The sequence shown here is derived from an EMBL/GenBank/DDBJ whole genome shotgun (WGS) entry which is preliminary data.</text>
</comment>
<name>A0A2J6WPZ5_9BACT</name>
<keyword evidence="12" id="KW-0648">Protein biosynthesis</keyword>
<dbReference type="GO" id="GO:0003746">
    <property type="term" value="F:translation elongation factor activity"/>
    <property type="evidence" value="ECO:0007669"/>
    <property type="project" value="UniProtKB-KW"/>
</dbReference>